<dbReference type="InterPro" id="IPR008928">
    <property type="entry name" value="6-hairpin_glycosidase_sf"/>
</dbReference>
<dbReference type="InterPro" id="IPR012341">
    <property type="entry name" value="6hp_glycosidase-like_sf"/>
</dbReference>
<dbReference type="Pfam" id="PF03633">
    <property type="entry name" value="Glyco_hydro_65C"/>
    <property type="match status" value="1"/>
</dbReference>
<name>A0ABW4J7D1_9LACO</name>
<reference evidence="6" key="1">
    <citation type="journal article" date="2019" name="Int. J. Syst. Evol. Microbiol.">
        <title>The Global Catalogue of Microorganisms (GCM) 10K type strain sequencing project: providing services to taxonomists for standard genome sequencing and annotation.</title>
        <authorList>
            <consortium name="The Broad Institute Genomics Platform"/>
            <consortium name="The Broad Institute Genome Sequencing Center for Infectious Disease"/>
            <person name="Wu L."/>
            <person name="Ma J."/>
        </authorList>
    </citation>
    <scope>NUCLEOTIDE SEQUENCE [LARGE SCALE GENOMIC DNA]</scope>
    <source>
        <strain evidence="6">CCM 8896</strain>
    </source>
</reference>
<dbReference type="InterPro" id="IPR017045">
    <property type="entry name" value="Malt_Pase/Glycosyl_Hdrlase"/>
</dbReference>
<dbReference type="PANTHER" id="PTHR11051">
    <property type="entry name" value="GLYCOSYL HYDROLASE-RELATED"/>
    <property type="match status" value="1"/>
</dbReference>
<dbReference type="Pfam" id="PF03636">
    <property type="entry name" value="Glyco_hydro_65N"/>
    <property type="match status" value="1"/>
</dbReference>
<dbReference type="Gene3D" id="2.70.98.40">
    <property type="entry name" value="Glycoside hydrolase, family 65, N-terminal domain"/>
    <property type="match status" value="1"/>
</dbReference>
<keyword evidence="6" id="KW-1185">Reference proteome</keyword>
<dbReference type="InterPro" id="IPR005195">
    <property type="entry name" value="Glyco_hydro_65_M"/>
</dbReference>
<dbReference type="PANTHER" id="PTHR11051:SF14">
    <property type="entry name" value="MALTOSE PHOSPHORYLASE"/>
    <property type="match status" value="1"/>
</dbReference>
<feature type="domain" description="Glycoside hydrolase family 65 C-terminal" evidence="3">
    <location>
        <begin position="659"/>
        <end position="717"/>
    </location>
</feature>
<evidence type="ECO:0000259" key="2">
    <source>
        <dbReference type="Pfam" id="PF03632"/>
    </source>
</evidence>
<feature type="domain" description="Glycoside hydrolase family 65 N-terminal" evidence="4">
    <location>
        <begin position="15"/>
        <end position="244"/>
    </location>
</feature>
<sequence>MTKLFEADPWDVAWQAFDQTQLKTVQTIFATSNGYLGRQGAFEETGNAGSYVNGLYGQATTANQLTLVNVPDYGAMKIKINGTDLVIKAKEISEFEWTLGLHNGVLRRQFDWTQKETTLRFTFENFISQATVQLVAFSAKIEVLAGDAEIELVPMLNGTVVNRLNADQPLFEITTKGQKANYLYLQGQVPSTNMAFNQWLAVDFTADQSFTETLVTTDDTVGRSYQGQLTAGETLSLTRIASITHGMLSDVQAMAQTGLKVLLQGAKLGYEGLLAQQQKAWQTFWDDSEVTIEGDDTTLQALRYNIAQLWMRRPQDTSRWSSNGLSDEVQGSLNQWYGDYFAATAFAGLTVPKISRYFMAHLYEQLPDARQKASALELAGAYYPLTTVADQELQQDFPIVAESIYTDALVTYEIYTYMNYTNDQDFMLTQGAEILVAIGQFWSSRVDYLASRNLYTFLSVTGPNQYELNVNHNWFVNQMAAWSLNYIITTLQKLNPDVLERLQVTPDNLTRWAEIRDHLYLPAPTKAGIYPQSSSYQDKILPATALRPSSAVVPASYLRLPFIQQPDVLLGLWFLESRFKKETRQTNFDYYAPLTLSEFPVTANIHGLVAATLDPEEMMANFKTSLRGDLDQTFKLTQGLHLDAMSTSWLVLVHGLAGIRVDKGQLSLRPFCPKDWQRYSFHFYFQGRRLQITVTPDVNEVRLLAGDPLTIQLDGRGLIIE</sequence>
<dbReference type="Proteomes" id="UP001597267">
    <property type="component" value="Unassembled WGS sequence"/>
</dbReference>
<dbReference type="Gene3D" id="1.50.10.10">
    <property type="match status" value="1"/>
</dbReference>
<comment type="caution">
    <text evidence="5">The sequence shown here is derived from an EMBL/GenBank/DDBJ whole genome shotgun (WGS) entry which is preliminary data.</text>
</comment>
<organism evidence="5 6">
    <name type="scientific">Agrilactobacillus yilanensis</name>
    <dbReference type="NCBI Taxonomy" id="2485997"/>
    <lineage>
        <taxon>Bacteria</taxon>
        <taxon>Bacillati</taxon>
        <taxon>Bacillota</taxon>
        <taxon>Bacilli</taxon>
        <taxon>Lactobacillales</taxon>
        <taxon>Lactobacillaceae</taxon>
        <taxon>Agrilactobacillus</taxon>
    </lineage>
</organism>
<dbReference type="Pfam" id="PF03632">
    <property type="entry name" value="Glyco_hydro_65m"/>
    <property type="match status" value="1"/>
</dbReference>
<dbReference type="InterPro" id="IPR011013">
    <property type="entry name" value="Gal_mutarotase_sf_dom"/>
</dbReference>
<evidence type="ECO:0000256" key="1">
    <source>
        <dbReference type="ARBA" id="ARBA00006768"/>
    </source>
</evidence>
<proteinExistence type="inferred from homology"/>
<feature type="domain" description="Glycoside hydrolase family 65 central catalytic" evidence="2">
    <location>
        <begin position="304"/>
        <end position="649"/>
    </location>
</feature>
<dbReference type="Gene3D" id="2.60.420.10">
    <property type="entry name" value="Maltose phosphorylase, domain 3"/>
    <property type="match status" value="1"/>
</dbReference>
<comment type="similarity">
    <text evidence="1">Belongs to the glycosyl hydrolase 65 family.</text>
</comment>
<dbReference type="RefSeq" id="WP_125715969.1">
    <property type="nucleotide sequence ID" value="NZ_JBHTOP010000024.1"/>
</dbReference>
<keyword evidence="5" id="KW-0378">Hydrolase</keyword>
<dbReference type="PIRSF" id="PIRSF036289">
    <property type="entry name" value="Glycosyl_hydrolase_malt_phosph"/>
    <property type="match status" value="1"/>
</dbReference>
<gene>
    <name evidence="5" type="ORF">ACFQ5M_09260</name>
</gene>
<accession>A0ABW4J7D1</accession>
<dbReference type="SUPFAM" id="SSF48208">
    <property type="entry name" value="Six-hairpin glycosidases"/>
    <property type="match status" value="1"/>
</dbReference>
<dbReference type="InterPro" id="IPR005194">
    <property type="entry name" value="Glyco_hydro_65_C"/>
</dbReference>
<dbReference type="InterPro" id="IPR005196">
    <property type="entry name" value="Glyco_hydro_65_N"/>
</dbReference>
<evidence type="ECO:0000259" key="3">
    <source>
        <dbReference type="Pfam" id="PF03633"/>
    </source>
</evidence>
<evidence type="ECO:0000313" key="6">
    <source>
        <dbReference type="Proteomes" id="UP001597267"/>
    </source>
</evidence>
<evidence type="ECO:0000259" key="4">
    <source>
        <dbReference type="Pfam" id="PF03636"/>
    </source>
</evidence>
<dbReference type="GO" id="GO:0016787">
    <property type="term" value="F:hydrolase activity"/>
    <property type="evidence" value="ECO:0007669"/>
    <property type="project" value="UniProtKB-KW"/>
</dbReference>
<protein>
    <submittedName>
        <fullName evidence="5">Glycosyl hydrolase family 65 protein</fullName>
    </submittedName>
</protein>
<dbReference type="EMBL" id="JBHTOP010000024">
    <property type="protein sequence ID" value="MFD1672284.1"/>
    <property type="molecule type" value="Genomic_DNA"/>
</dbReference>
<evidence type="ECO:0000313" key="5">
    <source>
        <dbReference type="EMBL" id="MFD1672284.1"/>
    </source>
</evidence>
<dbReference type="SUPFAM" id="SSF74650">
    <property type="entry name" value="Galactose mutarotase-like"/>
    <property type="match status" value="1"/>
</dbReference>
<dbReference type="InterPro" id="IPR037018">
    <property type="entry name" value="GH65_N"/>
</dbReference>